<dbReference type="OMA" id="VEMCNYH"/>
<evidence type="ECO:0000256" key="1">
    <source>
        <dbReference type="SAM" id="MobiDB-lite"/>
    </source>
</evidence>
<name>A0A8S1NK31_PARPR</name>
<comment type="caution">
    <text evidence="2">The sequence shown here is derived from an EMBL/GenBank/DDBJ whole genome shotgun (WGS) entry which is preliminary data.</text>
</comment>
<protein>
    <recommendedName>
        <fullName evidence="4">Protein-serine/threonine phosphatase</fullName>
    </recommendedName>
</protein>
<evidence type="ECO:0008006" key="4">
    <source>
        <dbReference type="Google" id="ProtNLM"/>
    </source>
</evidence>
<dbReference type="AlphaFoldDB" id="A0A8S1NK31"/>
<evidence type="ECO:0000313" key="3">
    <source>
        <dbReference type="Proteomes" id="UP000688137"/>
    </source>
</evidence>
<evidence type="ECO:0000313" key="2">
    <source>
        <dbReference type="EMBL" id="CAD8087004.1"/>
    </source>
</evidence>
<feature type="compositionally biased region" description="Basic and acidic residues" evidence="1">
    <location>
        <begin position="1"/>
        <end position="11"/>
    </location>
</feature>
<reference evidence="2" key="1">
    <citation type="submission" date="2021-01" db="EMBL/GenBank/DDBJ databases">
        <authorList>
            <consortium name="Genoscope - CEA"/>
            <person name="William W."/>
        </authorList>
    </citation>
    <scope>NUCLEOTIDE SEQUENCE</scope>
</reference>
<keyword evidence="3" id="KW-1185">Reference proteome</keyword>
<dbReference type="EMBL" id="CAJJDM010000080">
    <property type="protein sequence ID" value="CAD8087004.1"/>
    <property type="molecule type" value="Genomic_DNA"/>
</dbReference>
<dbReference type="Proteomes" id="UP000688137">
    <property type="component" value="Unassembled WGS sequence"/>
</dbReference>
<organism evidence="2 3">
    <name type="scientific">Paramecium primaurelia</name>
    <dbReference type="NCBI Taxonomy" id="5886"/>
    <lineage>
        <taxon>Eukaryota</taxon>
        <taxon>Sar</taxon>
        <taxon>Alveolata</taxon>
        <taxon>Ciliophora</taxon>
        <taxon>Intramacronucleata</taxon>
        <taxon>Oligohymenophorea</taxon>
        <taxon>Peniculida</taxon>
        <taxon>Parameciidae</taxon>
        <taxon>Paramecium</taxon>
    </lineage>
</organism>
<dbReference type="PANTHER" id="PTHR45673">
    <property type="entry name" value="SERINE/THREONINE-PROTEIN PHOSPHATASE 2B CATALYTIC SUBUNIT 1-RELATED"/>
    <property type="match status" value="1"/>
</dbReference>
<dbReference type="InterPro" id="IPR043360">
    <property type="entry name" value="PP2B"/>
</dbReference>
<dbReference type="GO" id="GO:0097720">
    <property type="term" value="P:calcineurin-mediated signaling"/>
    <property type="evidence" value="ECO:0007669"/>
    <property type="project" value="InterPro"/>
</dbReference>
<feature type="region of interest" description="Disordered" evidence="1">
    <location>
        <begin position="1"/>
        <end position="21"/>
    </location>
</feature>
<sequence>MDLLQDPKGDRQVNTIPTPPHRPLSEELLFIDDKPNWKLLKEHLFKEGRITKNQLMRIVDMCNYQLKNEGNVIYVDDPLTLVGDIHGQYYDLMKILELGGDPEQGKYV</sequence>
<dbReference type="GO" id="GO:0033192">
    <property type="term" value="F:calmodulin-dependent protein phosphatase activity"/>
    <property type="evidence" value="ECO:0007669"/>
    <property type="project" value="InterPro"/>
</dbReference>
<gene>
    <name evidence="2" type="ORF">PPRIM_AZ9-3.1.T0770206</name>
</gene>
<proteinExistence type="predicted"/>
<accession>A0A8S1NK31</accession>